<reference evidence="1" key="1">
    <citation type="submission" date="2021-05" db="EMBL/GenBank/DDBJ databases">
        <authorList>
            <person name="Pan Q."/>
            <person name="Jouanno E."/>
            <person name="Zahm M."/>
            <person name="Klopp C."/>
            <person name="Cabau C."/>
            <person name="Louis A."/>
            <person name="Berthelot C."/>
            <person name="Parey E."/>
            <person name="Roest Crollius H."/>
            <person name="Montfort J."/>
            <person name="Robinson-Rechavi M."/>
            <person name="Bouchez O."/>
            <person name="Lampietro C."/>
            <person name="Lopez Roques C."/>
            <person name="Donnadieu C."/>
            <person name="Postlethwait J."/>
            <person name="Bobe J."/>
            <person name="Dillon D."/>
            <person name="Chandos A."/>
            <person name="von Hippel F."/>
            <person name="Guiguen Y."/>
        </authorList>
    </citation>
    <scope>NUCLEOTIDE SEQUENCE</scope>
    <source>
        <strain evidence="1">YG-Jan2019</strain>
    </source>
</reference>
<sequence>MEDRITSPPRTRSTNGVNVVMLRHAVAKPIITTLEFTQNAPHGTLATYSFSHEENNPCPVDFLVTMLSLFGIVTRVGSPNVGTRGKKDLLSQAEEESDPLQQVQTKETRGNIVELIMDIDRGPKFNSPSLRPARQVNSGENIQSVSLSRVCSTTRASDHPAWLDVFNSSIIQFLDKLSDSQWKPQWKPELESSVDTLDTVRPAIYI</sequence>
<evidence type="ECO:0000313" key="2">
    <source>
        <dbReference type="Proteomes" id="UP001157502"/>
    </source>
</evidence>
<comment type="caution">
    <text evidence="1">The sequence shown here is derived from an EMBL/GenBank/DDBJ whole genome shotgun (WGS) entry which is preliminary data.</text>
</comment>
<gene>
    <name evidence="1" type="ORF">DPEC_G00160070</name>
</gene>
<accession>A0ACC2GG82</accession>
<proteinExistence type="predicted"/>
<organism evidence="1 2">
    <name type="scientific">Dallia pectoralis</name>
    <name type="common">Alaska blackfish</name>
    <dbReference type="NCBI Taxonomy" id="75939"/>
    <lineage>
        <taxon>Eukaryota</taxon>
        <taxon>Metazoa</taxon>
        <taxon>Chordata</taxon>
        <taxon>Craniata</taxon>
        <taxon>Vertebrata</taxon>
        <taxon>Euteleostomi</taxon>
        <taxon>Actinopterygii</taxon>
        <taxon>Neopterygii</taxon>
        <taxon>Teleostei</taxon>
        <taxon>Protacanthopterygii</taxon>
        <taxon>Esociformes</taxon>
        <taxon>Umbridae</taxon>
        <taxon>Dallia</taxon>
    </lineage>
</organism>
<dbReference type="Proteomes" id="UP001157502">
    <property type="component" value="Chromosome 13"/>
</dbReference>
<evidence type="ECO:0000313" key="1">
    <source>
        <dbReference type="EMBL" id="KAJ8002550.1"/>
    </source>
</evidence>
<name>A0ACC2GG82_DALPE</name>
<dbReference type="EMBL" id="CM055740">
    <property type="protein sequence ID" value="KAJ8002550.1"/>
    <property type="molecule type" value="Genomic_DNA"/>
</dbReference>
<keyword evidence="2" id="KW-1185">Reference proteome</keyword>
<protein>
    <submittedName>
        <fullName evidence="1">Uncharacterized protein</fullName>
    </submittedName>
</protein>